<keyword evidence="3" id="KW-0998">Cell outer membrane</keyword>
<comment type="caution">
    <text evidence="8">The sequence shown here is derived from an EMBL/GenBank/DDBJ whole genome shotgun (WGS) entry which is preliminary data.</text>
</comment>
<accession>A0ABV8SJS5</accession>
<dbReference type="Proteomes" id="UP001595904">
    <property type="component" value="Unassembled WGS sequence"/>
</dbReference>
<dbReference type="InterPro" id="IPR012910">
    <property type="entry name" value="Plug_dom"/>
</dbReference>
<dbReference type="InterPro" id="IPR036942">
    <property type="entry name" value="Beta-barrel_TonB_sf"/>
</dbReference>
<dbReference type="InterPro" id="IPR010104">
    <property type="entry name" value="TonB_rcpt_bac"/>
</dbReference>
<reference evidence="9" key="1">
    <citation type="journal article" date="2019" name="Int. J. Syst. Evol. Microbiol.">
        <title>The Global Catalogue of Microorganisms (GCM) 10K type strain sequencing project: providing services to taxonomists for standard genome sequencing and annotation.</title>
        <authorList>
            <consortium name="The Broad Institute Genomics Platform"/>
            <consortium name="The Broad Institute Genome Sequencing Center for Infectious Disease"/>
            <person name="Wu L."/>
            <person name="Ma J."/>
        </authorList>
    </citation>
    <scope>NUCLEOTIDE SEQUENCE [LARGE SCALE GENOMIC DNA]</scope>
    <source>
        <strain evidence="9">CGMCC 1.10759</strain>
    </source>
</reference>
<evidence type="ECO:0000256" key="2">
    <source>
        <dbReference type="ARBA" id="ARBA00023136"/>
    </source>
</evidence>
<dbReference type="Pfam" id="PF07715">
    <property type="entry name" value="Plug"/>
    <property type="match status" value="1"/>
</dbReference>
<keyword evidence="5" id="KW-0732">Signal</keyword>
<dbReference type="SUPFAM" id="SSF56935">
    <property type="entry name" value="Porins"/>
    <property type="match status" value="1"/>
</dbReference>
<gene>
    <name evidence="8" type="ORF">ACFPN2_02190</name>
</gene>
<dbReference type="RefSeq" id="WP_380594522.1">
    <property type="nucleotide sequence ID" value="NZ_JBHSDU010000001.1"/>
</dbReference>
<dbReference type="NCBIfam" id="TIGR01782">
    <property type="entry name" value="TonB-Xanth-Caul"/>
    <property type="match status" value="1"/>
</dbReference>
<dbReference type="Pfam" id="PF00593">
    <property type="entry name" value="TonB_dep_Rec_b-barrel"/>
    <property type="match status" value="1"/>
</dbReference>
<evidence type="ECO:0000256" key="1">
    <source>
        <dbReference type="ARBA" id="ARBA00004442"/>
    </source>
</evidence>
<comment type="similarity">
    <text evidence="4">Belongs to the TonB-dependent receptor family.</text>
</comment>
<keyword evidence="4" id="KW-0798">TonB box</keyword>
<sequence length="995" mass="107701">MSNRGRSVVSAAVSAALLSSSFVLPLAAFAAETGPTPQQDGTQLEEIVVTGFRGSLNTALAEKRAETGSIDVIAAEDIGKFPDSNLAESMQRIPGVTLSRGDGGEGRNISVRGLGPLFTRVRVNGMEAAAQAGSSDIYGAGNNGRSFDFNVFPTEIFSQLAVRKTPSADVEEGSLGATVDLKAPRPFDFAQDRVFSLTGRGVFNTISEDVDPRASMLFSQKFFDNTFGVLASAAFQKRNIREVGYSAVDVLSANTNGNNLGTAAAPIILPYCTPLGWTATAASPVPGSRGATGTDCSAFTARSSNLAAFNTVYNMRRADAPNTPGSGAFLPRLPRYVNSEQDTERTGGTLTLQWKPNENTDIALDGLLSRYQVERRDNYILGLSFGRSLTNNGQPMVAVEDISFDKNGSVEYAVFDGVDVRSEGLVDQFVSTFEQVNLTFEHRFNDSFKISGLAGRSNSIWDGPMRLQTYMDHIDAQNFTLDFRGGRETPLIGFGIDVNDPNSFQYAPTPDGNQTVLGGFSTQGKPSRNVTQIANFDLAGEWQATDQFALTLGGQYRENDFHSRNSNLVPSQAATLALPNGVTLADITRRITGLNDSFGSGAPASWVAIDSKKWREVFNFADMDFCEVECGAAQSQILEKVTSGYFMLKFDSSTDWRFPLRGDIGVRYVKTDQSAVGYIPVVAPAGAPFQAVGQRNQVDREYSDTLPSLNVVVDLTPDLLARFSASKVMSRPELGNLTPTATITATTRTGTVNNPFLDPIRAKTADLALEWYFRPGSLLSAAYFYKDIETYIQRITSPIVYTELGLPDSLLAGTPTLPSEVFNVSRLENTKGGPLKGFELNAQLQLDMLPGVWSHFGVLANYTRVESKIQYILTSVGGVITSSTTADLVGLSKNSASGTLFYDDGTFSVRTTGTFRDKYIRGIPASAGSDLQGNGETFYLDAAASWNFNDYLTVILEAQNLTEERNTLFIDSTREDTLFQTDIGRTYTLGATIKF</sequence>
<evidence type="ECO:0000313" key="8">
    <source>
        <dbReference type="EMBL" id="MFC4307879.1"/>
    </source>
</evidence>
<dbReference type="Gene3D" id="2.40.170.20">
    <property type="entry name" value="TonB-dependent receptor, beta-barrel domain"/>
    <property type="match status" value="1"/>
</dbReference>
<dbReference type="PANTHER" id="PTHR40980">
    <property type="entry name" value="PLUG DOMAIN-CONTAINING PROTEIN"/>
    <property type="match status" value="1"/>
</dbReference>
<feature type="chain" id="PRO_5045495637" evidence="5">
    <location>
        <begin position="31"/>
        <end position="995"/>
    </location>
</feature>
<proteinExistence type="inferred from homology"/>
<dbReference type="Gene3D" id="2.170.130.10">
    <property type="entry name" value="TonB-dependent receptor, plug domain"/>
    <property type="match status" value="1"/>
</dbReference>
<keyword evidence="8" id="KW-0675">Receptor</keyword>
<evidence type="ECO:0000313" key="9">
    <source>
        <dbReference type="Proteomes" id="UP001595904"/>
    </source>
</evidence>
<feature type="domain" description="TonB-dependent receptor-like beta-barrel" evidence="6">
    <location>
        <begin position="498"/>
        <end position="961"/>
    </location>
</feature>
<keyword evidence="2 4" id="KW-0472">Membrane</keyword>
<dbReference type="CDD" id="cd01347">
    <property type="entry name" value="ligand_gated_channel"/>
    <property type="match status" value="1"/>
</dbReference>
<evidence type="ECO:0000256" key="3">
    <source>
        <dbReference type="ARBA" id="ARBA00023237"/>
    </source>
</evidence>
<evidence type="ECO:0000259" key="6">
    <source>
        <dbReference type="Pfam" id="PF00593"/>
    </source>
</evidence>
<evidence type="ECO:0000256" key="4">
    <source>
        <dbReference type="RuleBase" id="RU003357"/>
    </source>
</evidence>
<name>A0ABV8SJS5_9GAMM</name>
<evidence type="ECO:0000256" key="5">
    <source>
        <dbReference type="SAM" id="SignalP"/>
    </source>
</evidence>
<evidence type="ECO:0000259" key="7">
    <source>
        <dbReference type="Pfam" id="PF07715"/>
    </source>
</evidence>
<comment type="subcellular location">
    <subcellularLocation>
        <location evidence="1 4">Cell outer membrane</location>
    </subcellularLocation>
</comment>
<protein>
    <submittedName>
        <fullName evidence="8">TonB-dependent receptor</fullName>
    </submittedName>
</protein>
<keyword evidence="9" id="KW-1185">Reference proteome</keyword>
<dbReference type="InterPro" id="IPR037066">
    <property type="entry name" value="Plug_dom_sf"/>
</dbReference>
<dbReference type="EMBL" id="JBHSDU010000001">
    <property type="protein sequence ID" value="MFC4307879.1"/>
    <property type="molecule type" value="Genomic_DNA"/>
</dbReference>
<feature type="domain" description="TonB-dependent receptor plug" evidence="7">
    <location>
        <begin position="63"/>
        <end position="176"/>
    </location>
</feature>
<dbReference type="PANTHER" id="PTHR40980:SF3">
    <property type="entry name" value="TONB-DEPENDENT RECEPTOR-LIKE BETA-BARREL DOMAIN-CONTAINING PROTEIN"/>
    <property type="match status" value="1"/>
</dbReference>
<organism evidence="8 9">
    <name type="scientific">Steroidobacter flavus</name>
    <dbReference type="NCBI Taxonomy" id="1842136"/>
    <lineage>
        <taxon>Bacteria</taxon>
        <taxon>Pseudomonadati</taxon>
        <taxon>Pseudomonadota</taxon>
        <taxon>Gammaproteobacteria</taxon>
        <taxon>Steroidobacterales</taxon>
        <taxon>Steroidobacteraceae</taxon>
        <taxon>Steroidobacter</taxon>
    </lineage>
</organism>
<dbReference type="InterPro" id="IPR000531">
    <property type="entry name" value="Beta-barrel_TonB"/>
</dbReference>
<feature type="signal peptide" evidence="5">
    <location>
        <begin position="1"/>
        <end position="30"/>
    </location>
</feature>